<sequence>MTKTLNVQAAPGGLVPKEFNPREHITDAEPVDVPSTAYYRSLIREGSLVEVADKAAPRKPKAEDKA</sequence>
<dbReference type="Proteomes" id="UP000003165">
    <property type="component" value="Unassembled WGS sequence"/>
</dbReference>
<dbReference type="AlphaFoldDB" id="B9Z304"/>
<evidence type="ECO:0008006" key="4">
    <source>
        <dbReference type="Google" id="ProtNLM"/>
    </source>
</evidence>
<evidence type="ECO:0000313" key="2">
    <source>
        <dbReference type="EMBL" id="EEG08957.1"/>
    </source>
</evidence>
<evidence type="ECO:0000313" key="3">
    <source>
        <dbReference type="Proteomes" id="UP000003165"/>
    </source>
</evidence>
<comment type="caution">
    <text evidence="2">The sequence shown here is derived from an EMBL/GenBank/DDBJ whole genome shotgun (WGS) entry which is preliminary data.</text>
</comment>
<dbReference type="RefSeq" id="WP_008953737.1">
    <property type="nucleotide sequence ID" value="NZ_ACIS01000004.1"/>
</dbReference>
<feature type="region of interest" description="Disordered" evidence="1">
    <location>
        <begin position="1"/>
        <end position="28"/>
    </location>
</feature>
<keyword evidence="3" id="KW-1185">Reference proteome</keyword>
<dbReference type="EMBL" id="ACIS01000004">
    <property type="protein sequence ID" value="EEG08957.1"/>
    <property type="molecule type" value="Genomic_DNA"/>
</dbReference>
<proteinExistence type="predicted"/>
<protein>
    <recommendedName>
        <fullName evidence="4">DUF2635 domain-containing protein</fullName>
    </recommendedName>
</protein>
<name>B9Z304_9NEIS</name>
<evidence type="ECO:0000256" key="1">
    <source>
        <dbReference type="SAM" id="MobiDB-lite"/>
    </source>
</evidence>
<reference evidence="2 3" key="1">
    <citation type="submission" date="2009-02" db="EMBL/GenBank/DDBJ databases">
        <title>Sequencing of the draft genome and assembly of Lutiella nitroferrum 2002.</title>
        <authorList>
            <consortium name="US DOE Joint Genome Institute (JGI-PGF)"/>
            <person name="Lucas S."/>
            <person name="Copeland A."/>
            <person name="Lapidus A."/>
            <person name="Glavina del Rio T."/>
            <person name="Tice H."/>
            <person name="Bruce D."/>
            <person name="Goodwin L."/>
            <person name="Pitluck S."/>
            <person name="Larimer F."/>
            <person name="Land M.L."/>
            <person name="Hauser L."/>
            <person name="Coates J.D."/>
        </authorList>
    </citation>
    <scope>NUCLEOTIDE SEQUENCE [LARGE SCALE GENOMIC DNA]</scope>
    <source>
        <strain evidence="2 3">2002</strain>
    </source>
</reference>
<gene>
    <name evidence="2" type="ORF">FuraDRAFT_1717</name>
</gene>
<organism evidence="2 3">
    <name type="scientific">Pseudogulbenkiania ferrooxidans 2002</name>
    <dbReference type="NCBI Taxonomy" id="279714"/>
    <lineage>
        <taxon>Bacteria</taxon>
        <taxon>Pseudomonadati</taxon>
        <taxon>Pseudomonadota</taxon>
        <taxon>Betaproteobacteria</taxon>
        <taxon>Neisseriales</taxon>
        <taxon>Chromobacteriaceae</taxon>
        <taxon>Pseudogulbenkiania</taxon>
    </lineage>
</organism>
<accession>B9Z304</accession>